<proteinExistence type="predicted"/>
<dbReference type="AlphaFoldDB" id="A0A8R1EF92"/>
<dbReference type="PANTHER" id="PTHR46895:SF3">
    <property type="entry name" value="G-PROTEIN COUPLED RECEPTOR F59B2.13-RELATED"/>
    <property type="match status" value="1"/>
</dbReference>
<keyword evidence="1" id="KW-0472">Membrane</keyword>
<name>A0A8R1EF92_CAEJA</name>
<dbReference type="Proteomes" id="UP000005237">
    <property type="component" value="Unassembled WGS sequence"/>
</dbReference>
<reference evidence="2" key="2">
    <citation type="submission" date="2022-06" db="UniProtKB">
        <authorList>
            <consortium name="EnsemblMetazoa"/>
        </authorList>
    </citation>
    <scope>IDENTIFICATION</scope>
    <source>
        <strain evidence="2">DF5081</strain>
    </source>
</reference>
<dbReference type="PANTHER" id="PTHR46895">
    <property type="entry name" value="PROTEIN CBG20548-RELATED"/>
    <property type="match status" value="1"/>
</dbReference>
<evidence type="ECO:0000313" key="3">
    <source>
        <dbReference type="Proteomes" id="UP000005237"/>
    </source>
</evidence>
<keyword evidence="3" id="KW-1185">Reference proteome</keyword>
<keyword evidence="1" id="KW-1133">Transmembrane helix</keyword>
<accession>A0A8R1EF92</accession>
<dbReference type="EnsemblMetazoa" id="CJA35081.1">
    <property type="protein sequence ID" value="CJA35081.1"/>
    <property type="gene ID" value="WBGene00210928"/>
</dbReference>
<sequence>MFNHSPKRDATRHASRAVEHFAICTILVVLGKALNFVLFCLSSASFRQRLLMQTKQGILRKSTRYSSVATHM</sequence>
<reference evidence="3" key="1">
    <citation type="submission" date="2010-08" db="EMBL/GenBank/DDBJ databases">
        <authorList>
            <consortium name="Caenorhabditis japonica Sequencing Consortium"/>
            <person name="Wilson R.K."/>
        </authorList>
    </citation>
    <scope>NUCLEOTIDE SEQUENCE [LARGE SCALE GENOMIC DNA]</scope>
    <source>
        <strain evidence="3">DF5081</strain>
    </source>
</reference>
<organism evidence="2 3">
    <name type="scientific">Caenorhabditis japonica</name>
    <dbReference type="NCBI Taxonomy" id="281687"/>
    <lineage>
        <taxon>Eukaryota</taxon>
        <taxon>Metazoa</taxon>
        <taxon>Ecdysozoa</taxon>
        <taxon>Nematoda</taxon>
        <taxon>Chromadorea</taxon>
        <taxon>Rhabditida</taxon>
        <taxon>Rhabditina</taxon>
        <taxon>Rhabditomorpha</taxon>
        <taxon>Rhabditoidea</taxon>
        <taxon>Rhabditidae</taxon>
        <taxon>Peloderinae</taxon>
        <taxon>Caenorhabditis</taxon>
    </lineage>
</organism>
<evidence type="ECO:0000256" key="1">
    <source>
        <dbReference type="SAM" id="Phobius"/>
    </source>
</evidence>
<keyword evidence="1" id="KW-0812">Transmembrane</keyword>
<protein>
    <submittedName>
        <fullName evidence="2">Uncharacterized protein</fullName>
    </submittedName>
</protein>
<evidence type="ECO:0000313" key="2">
    <source>
        <dbReference type="EnsemblMetazoa" id="CJA35081.1"/>
    </source>
</evidence>
<feature type="transmembrane region" description="Helical" evidence="1">
    <location>
        <begin position="20"/>
        <end position="46"/>
    </location>
</feature>